<dbReference type="RefSeq" id="WP_170828169.1">
    <property type="nucleotide sequence ID" value="NZ_CBCRYE010000001.1"/>
</dbReference>
<evidence type="ECO:0000313" key="3">
    <source>
        <dbReference type="Proteomes" id="UP000199150"/>
    </source>
</evidence>
<gene>
    <name evidence="2" type="ORF">SAMN02927928_0700</name>
</gene>
<organism evidence="2 3">
    <name type="scientific">Asticcacaulis taihuensis</name>
    <dbReference type="NCBI Taxonomy" id="260084"/>
    <lineage>
        <taxon>Bacteria</taxon>
        <taxon>Pseudomonadati</taxon>
        <taxon>Pseudomonadota</taxon>
        <taxon>Alphaproteobacteria</taxon>
        <taxon>Caulobacterales</taxon>
        <taxon>Caulobacteraceae</taxon>
        <taxon>Asticcacaulis</taxon>
    </lineage>
</organism>
<keyword evidence="3" id="KW-1185">Reference proteome</keyword>
<name>A0A1G4PVY1_9CAUL</name>
<dbReference type="AlphaFoldDB" id="A0A1G4PVY1"/>
<evidence type="ECO:0000259" key="1">
    <source>
        <dbReference type="Pfam" id="PF09361"/>
    </source>
</evidence>
<dbReference type="Pfam" id="PF09361">
    <property type="entry name" value="Phasin_2"/>
    <property type="match status" value="1"/>
</dbReference>
<dbReference type="Proteomes" id="UP000199150">
    <property type="component" value="Unassembled WGS sequence"/>
</dbReference>
<dbReference type="EMBL" id="FMTS01000001">
    <property type="protein sequence ID" value="SCW36345.1"/>
    <property type="molecule type" value="Genomic_DNA"/>
</dbReference>
<accession>A0A1G4PVY1</accession>
<evidence type="ECO:0000313" key="2">
    <source>
        <dbReference type="EMBL" id="SCW36345.1"/>
    </source>
</evidence>
<protein>
    <submittedName>
        <fullName evidence="2">Phasin protein</fullName>
    </submittedName>
</protein>
<sequence length="152" mass="16247">MSDTAPHFIDSTKTDAQATLEQATDFAKQGAETIETTANDFSNRASDALQSGTAAASDTGKRALSSLVDINKTITDAYSQSVSEMNALAQQAFQVRTAKDLIAFQSDVLTQFQRNLAAAATLYSTIWQTATQSVTAATDRVQETTDNLRQAA</sequence>
<feature type="domain" description="Phasin" evidence="1">
    <location>
        <begin position="46"/>
        <end position="136"/>
    </location>
</feature>
<dbReference type="STRING" id="260084.SAMN02927928_0700"/>
<dbReference type="InterPro" id="IPR018968">
    <property type="entry name" value="Phasin"/>
</dbReference>
<reference evidence="3" key="1">
    <citation type="submission" date="2016-10" db="EMBL/GenBank/DDBJ databases">
        <authorList>
            <person name="Varghese N."/>
            <person name="Submissions S."/>
        </authorList>
    </citation>
    <scope>NUCLEOTIDE SEQUENCE [LARGE SCALE GENOMIC DNA]</scope>
    <source>
        <strain evidence="3">CGMCC 1.3431</strain>
    </source>
</reference>
<proteinExistence type="predicted"/>